<accession>A0A1M5X746</accession>
<feature type="domain" description="Class II aldolase/adducin N-terminal" evidence="1">
    <location>
        <begin position="19"/>
        <end position="220"/>
    </location>
</feature>
<evidence type="ECO:0000313" key="3">
    <source>
        <dbReference type="Proteomes" id="UP000184268"/>
    </source>
</evidence>
<dbReference type="AlphaFoldDB" id="A0A1M5X746"/>
<dbReference type="EMBL" id="FQXG01000005">
    <property type="protein sequence ID" value="SHH95657.1"/>
    <property type="molecule type" value="Genomic_DNA"/>
</dbReference>
<evidence type="ECO:0000259" key="1">
    <source>
        <dbReference type="SMART" id="SM01007"/>
    </source>
</evidence>
<dbReference type="GO" id="GO:0005996">
    <property type="term" value="P:monosaccharide metabolic process"/>
    <property type="evidence" value="ECO:0007669"/>
    <property type="project" value="UniProtKB-ARBA"/>
</dbReference>
<dbReference type="Proteomes" id="UP000184268">
    <property type="component" value="Unassembled WGS sequence"/>
</dbReference>
<dbReference type="STRING" id="299255.SAMN02745129_3291"/>
<protein>
    <submittedName>
        <fullName evidence="2">Rhamnose utilisation protein RhaD, predicted bifunctional aldolase and dehydrogenase</fullName>
    </submittedName>
</protein>
<dbReference type="RefSeq" id="WP_067664072.1">
    <property type="nucleotide sequence ID" value="NZ_FQXG01000005.1"/>
</dbReference>
<dbReference type="InterPro" id="IPR036409">
    <property type="entry name" value="Aldolase_II/adducin_N_sf"/>
</dbReference>
<gene>
    <name evidence="2" type="ORF">SAMN02745129_3291</name>
</gene>
<reference evidence="2 3" key="1">
    <citation type="submission" date="2016-11" db="EMBL/GenBank/DDBJ databases">
        <authorList>
            <person name="Jaros S."/>
            <person name="Januszkiewicz K."/>
            <person name="Wedrychowicz H."/>
        </authorList>
    </citation>
    <scope>NUCLEOTIDE SEQUENCE [LARGE SCALE GENOMIC DNA]</scope>
    <source>
        <strain evidence="2 3">DSM 16917</strain>
    </source>
</reference>
<dbReference type="SMART" id="SM01007">
    <property type="entry name" value="Aldolase_II"/>
    <property type="match status" value="1"/>
</dbReference>
<proteinExistence type="predicted"/>
<name>A0A1M5X746_9GAMM</name>
<dbReference type="Pfam" id="PF00596">
    <property type="entry name" value="Aldolase_II"/>
    <property type="match status" value="1"/>
</dbReference>
<dbReference type="OrthoDB" id="9774430at2"/>
<dbReference type="InterPro" id="IPR001303">
    <property type="entry name" value="Aldolase_II/adducin_N"/>
</dbReference>
<organism evidence="2 3">
    <name type="scientific">Ferrimonas marina</name>
    <dbReference type="NCBI Taxonomy" id="299255"/>
    <lineage>
        <taxon>Bacteria</taxon>
        <taxon>Pseudomonadati</taxon>
        <taxon>Pseudomonadota</taxon>
        <taxon>Gammaproteobacteria</taxon>
        <taxon>Alteromonadales</taxon>
        <taxon>Ferrimonadaceae</taxon>
        <taxon>Ferrimonas</taxon>
    </lineage>
</organism>
<dbReference type="Gene3D" id="3.40.225.10">
    <property type="entry name" value="Class II aldolase/adducin N-terminal domain"/>
    <property type="match status" value="1"/>
</dbReference>
<evidence type="ECO:0000313" key="2">
    <source>
        <dbReference type="EMBL" id="SHH95657.1"/>
    </source>
</evidence>
<sequence length="537" mass="58116">MESRWNEAEAGQHDSLLAQRVYSSRLLGAEPMLVLQGGGNTSVKERLADEFGQPCDILSVKGSGWDLATIEAAGFARVKMDTLMALAQLEQLTDAQMVAKQKAAMLDPNAPSPSIEAILHAVIPFAFVDHSHADAVVTLTNTPDGERWITEALGPQILVVPYVMPGFDLARTVYRMTRDVDWQQLQGIVLMNHGLFTFGDDARSSYEQHIALVSKAETYLSQHGTPLPENGEPSEPDLLALCRLRREVSEACGLAVIARFDGSALARQCAALQPDTIPNYGPLTPEHVIRTKRLPLRVPNDEAQLPKALADFQQAYRDYFDRHADGQTLLNTAPNYALCPDVGAVAFAPSESAAAVVADIVEHTLAAIWQAQGLGGYQALPDDALFAIEYWQLEQAKLAKAGAPPPLQGRVVALAESDLGIRELLQAELKEQGATVVLAQSLASNSELRALVHRLGGIDDLVVNRLAQGADVLLDRLVPVLQQGVAPRFIALDDLAGLPQIDGLRFAHVPREGSPEELAEDVLTLLLSNPYPSDKEA</sequence>
<keyword evidence="3" id="KW-1185">Reference proteome</keyword>
<dbReference type="SUPFAM" id="SSF53639">
    <property type="entry name" value="AraD/HMP-PK domain-like"/>
    <property type="match status" value="1"/>
</dbReference>